<dbReference type="Pfam" id="PF03473">
    <property type="entry name" value="MOSC"/>
    <property type="match status" value="1"/>
</dbReference>
<dbReference type="PROSITE" id="PS51340">
    <property type="entry name" value="MOSC"/>
    <property type="match status" value="1"/>
</dbReference>
<dbReference type="InterPro" id="IPR005302">
    <property type="entry name" value="MoCF_Sase_C"/>
</dbReference>
<dbReference type="Gene3D" id="2.40.33.20">
    <property type="entry name" value="PK beta-barrel domain-like"/>
    <property type="match status" value="1"/>
</dbReference>
<dbReference type="SUPFAM" id="SSF50800">
    <property type="entry name" value="PK beta-barrel domain-like"/>
    <property type="match status" value="1"/>
</dbReference>
<organism evidence="2 3">
    <name type="scientific">Vibrio chagasii</name>
    <dbReference type="NCBI Taxonomy" id="170679"/>
    <lineage>
        <taxon>Bacteria</taxon>
        <taxon>Pseudomonadati</taxon>
        <taxon>Pseudomonadota</taxon>
        <taxon>Gammaproteobacteria</taxon>
        <taxon>Vibrionales</taxon>
        <taxon>Vibrionaceae</taxon>
        <taxon>Vibrio</taxon>
    </lineage>
</organism>
<dbReference type="GO" id="GO:0003824">
    <property type="term" value="F:catalytic activity"/>
    <property type="evidence" value="ECO:0007669"/>
    <property type="project" value="InterPro"/>
</dbReference>
<dbReference type="GO" id="GO:0030151">
    <property type="term" value="F:molybdenum ion binding"/>
    <property type="evidence" value="ECO:0007669"/>
    <property type="project" value="InterPro"/>
</dbReference>
<accession>A0A7Y3YU64</accession>
<dbReference type="Proteomes" id="UP000525336">
    <property type="component" value="Unassembled WGS sequence"/>
</dbReference>
<comment type="caution">
    <text evidence="2">The sequence shown here is derived from an EMBL/GenBank/DDBJ whole genome shotgun (WGS) entry which is preliminary data.</text>
</comment>
<evidence type="ECO:0000313" key="2">
    <source>
        <dbReference type="EMBL" id="NOH36597.1"/>
    </source>
</evidence>
<name>A0A7Y3YU64_9VIBR</name>
<sequence>MVEQKLDQSATHSDVSYAAIIQVRKHSDSLPSSAVNQFFSELLNTEVYLAKLEPSQGQTLMDSGPIHLVSLSDMDRLRELCDLPNLDPMIFRPNIVIDNLSFMENEPPKKLAIGGYNFTVLERTERCNAVSILHRKQHNIKSSYLIPTLNELSEINTPYFGIYLQPEENFSIKTGDYVKIY</sequence>
<evidence type="ECO:0000313" key="3">
    <source>
        <dbReference type="Proteomes" id="UP000525336"/>
    </source>
</evidence>
<dbReference type="GO" id="GO:0030170">
    <property type="term" value="F:pyridoxal phosphate binding"/>
    <property type="evidence" value="ECO:0007669"/>
    <property type="project" value="InterPro"/>
</dbReference>
<feature type="domain" description="MOSC" evidence="1">
    <location>
        <begin position="28"/>
        <end position="181"/>
    </location>
</feature>
<reference evidence="2 3" key="1">
    <citation type="submission" date="2019-09" db="EMBL/GenBank/DDBJ databases">
        <title>Draft genome sequencing and comparative genomics of hatchery-associated Vibrios.</title>
        <authorList>
            <person name="Kehlet-Delgado H."/>
            <person name="Mueller R.S."/>
        </authorList>
    </citation>
    <scope>NUCLEOTIDE SEQUENCE [LARGE SCALE GENOMIC DNA]</scope>
    <source>
        <strain evidence="2 3">00-90-10</strain>
    </source>
</reference>
<evidence type="ECO:0000259" key="1">
    <source>
        <dbReference type="PROSITE" id="PS51340"/>
    </source>
</evidence>
<gene>
    <name evidence="2" type="ORF">F0245_25415</name>
</gene>
<protein>
    <submittedName>
        <fullName evidence="2">MOSC domain-containing protein</fullName>
    </submittedName>
</protein>
<dbReference type="InterPro" id="IPR011037">
    <property type="entry name" value="Pyrv_Knase-like_insert_dom_sf"/>
</dbReference>
<dbReference type="AlphaFoldDB" id="A0A7Y3YU64"/>
<proteinExistence type="predicted"/>
<dbReference type="EMBL" id="VTXW01000098">
    <property type="protein sequence ID" value="NOH36597.1"/>
    <property type="molecule type" value="Genomic_DNA"/>
</dbReference>